<sequence length="460" mass="50624">MSILISHVRHHAIRTSGTIDDACQLTVFTDSRKNCPSGLFIPIKGENFDGHAFIHSAIKNGAKATLWSESVPLPDHLPLDFPVFFVKDTLTALQNIAKDVLIQRKPKVIAVTGSNGKTSTKDIIESILKTKFHTYKTQGNLNNHIGLPLTILSMPENCEALILEMGMNHFGEISLLTHIARPDIAVITNIGESHIEFLGSREGIAKAKLEIIEGIKPGGTLIIDGDEPLLNQVKLDQCQVVTCGYNKGNTLRIVQVKPDISGYDFSLRGSKNIYHIPIMGKHNVKNAVYGVAVAKQLNINDVDIEMGLEKCQLTKMRFESVEGKEGALLINDSYNASPTSMKAAIETLKQLPAFKKRVVVLGDMYELGPDEEDLHRSVADVIDPPISHVITIGPKGKWISDSLIEQGKPCYVQSFLTKKEALPVLETLLDKTTVILFKASRAAELEELVEALREKKGVKE</sequence>
<dbReference type="PANTHER" id="PTHR43024:SF1">
    <property type="entry name" value="UDP-N-ACETYLMURAMOYL-TRIPEPTIDE--D-ALANYL-D-ALANINE LIGASE"/>
    <property type="match status" value="1"/>
</dbReference>
<feature type="binding site" evidence="10">
    <location>
        <begin position="113"/>
        <end position="119"/>
    </location>
    <ligand>
        <name>ATP</name>
        <dbReference type="ChEBI" id="CHEBI:30616"/>
    </ligand>
</feature>
<dbReference type="SUPFAM" id="SSF53244">
    <property type="entry name" value="MurD-like peptide ligases, peptide-binding domain"/>
    <property type="match status" value="1"/>
</dbReference>
<name>A0ABW5PQ09_9BACI</name>
<dbReference type="InterPro" id="IPR000713">
    <property type="entry name" value="Mur_ligase_N"/>
</dbReference>
<evidence type="ECO:0000256" key="5">
    <source>
        <dbReference type="ARBA" id="ARBA00022840"/>
    </source>
</evidence>
<dbReference type="InterPro" id="IPR005863">
    <property type="entry name" value="UDP-N-AcMur_synth"/>
</dbReference>
<dbReference type="InterPro" id="IPR036615">
    <property type="entry name" value="Mur_ligase_C_dom_sf"/>
</dbReference>
<evidence type="ECO:0000256" key="6">
    <source>
        <dbReference type="ARBA" id="ARBA00022960"/>
    </source>
</evidence>
<dbReference type="InterPro" id="IPR051046">
    <property type="entry name" value="MurCDEF_CellWall_CoF430Synth"/>
</dbReference>
<proteinExistence type="inferred from homology"/>
<evidence type="ECO:0000256" key="4">
    <source>
        <dbReference type="ARBA" id="ARBA00022741"/>
    </source>
</evidence>
<keyword evidence="4 10" id="KW-0547">Nucleotide-binding</keyword>
<evidence type="ECO:0000259" key="13">
    <source>
        <dbReference type="Pfam" id="PF02875"/>
    </source>
</evidence>
<dbReference type="PANTHER" id="PTHR43024">
    <property type="entry name" value="UDP-N-ACETYLMURAMOYL-TRIPEPTIDE--D-ALANYL-D-ALANINE LIGASE"/>
    <property type="match status" value="1"/>
</dbReference>
<comment type="similarity">
    <text evidence="10">Belongs to the MurCDEF family. MurF subfamily.</text>
</comment>
<keyword evidence="2 10" id="KW-0436">Ligase</keyword>
<evidence type="ECO:0000259" key="14">
    <source>
        <dbReference type="Pfam" id="PF08245"/>
    </source>
</evidence>
<dbReference type="Pfam" id="PF08245">
    <property type="entry name" value="Mur_ligase_M"/>
    <property type="match status" value="1"/>
</dbReference>
<keyword evidence="9 10" id="KW-0961">Cell wall biogenesis/degradation</keyword>
<organism evidence="15 16">
    <name type="scientific">Terrilactibacillus laevilacticus</name>
    <dbReference type="NCBI Taxonomy" id="1380157"/>
    <lineage>
        <taxon>Bacteria</taxon>
        <taxon>Bacillati</taxon>
        <taxon>Bacillota</taxon>
        <taxon>Bacilli</taxon>
        <taxon>Bacillales</taxon>
        <taxon>Bacillaceae</taxon>
        <taxon>Terrilactibacillus</taxon>
    </lineage>
</organism>
<dbReference type="Pfam" id="PF02875">
    <property type="entry name" value="Mur_ligase_C"/>
    <property type="match status" value="1"/>
</dbReference>
<dbReference type="Gene3D" id="3.90.190.20">
    <property type="entry name" value="Mur ligase, C-terminal domain"/>
    <property type="match status" value="1"/>
</dbReference>
<reference evidence="16" key="1">
    <citation type="journal article" date="2019" name="Int. J. Syst. Evol. Microbiol.">
        <title>The Global Catalogue of Microorganisms (GCM) 10K type strain sequencing project: providing services to taxonomists for standard genome sequencing and annotation.</title>
        <authorList>
            <consortium name="The Broad Institute Genomics Platform"/>
            <consortium name="The Broad Institute Genome Sequencing Center for Infectious Disease"/>
            <person name="Wu L."/>
            <person name="Ma J."/>
        </authorList>
    </citation>
    <scope>NUCLEOTIDE SEQUENCE [LARGE SCALE GENOMIC DNA]</scope>
    <source>
        <strain evidence="16">TISTR 2241</strain>
    </source>
</reference>
<evidence type="ECO:0000256" key="1">
    <source>
        <dbReference type="ARBA" id="ARBA00022490"/>
    </source>
</evidence>
<gene>
    <name evidence="10 15" type="primary">murF</name>
    <name evidence="15" type="ORF">ACFSTF_06545</name>
</gene>
<comment type="caution">
    <text evidence="15">The sequence shown here is derived from an EMBL/GenBank/DDBJ whole genome shotgun (WGS) entry which is preliminary data.</text>
</comment>
<evidence type="ECO:0000256" key="2">
    <source>
        <dbReference type="ARBA" id="ARBA00022598"/>
    </source>
</evidence>
<dbReference type="SUPFAM" id="SSF63418">
    <property type="entry name" value="MurE/MurF N-terminal domain"/>
    <property type="match status" value="1"/>
</dbReference>
<evidence type="ECO:0000256" key="9">
    <source>
        <dbReference type="ARBA" id="ARBA00023316"/>
    </source>
</evidence>
<evidence type="ECO:0000313" key="16">
    <source>
        <dbReference type="Proteomes" id="UP001597458"/>
    </source>
</evidence>
<evidence type="ECO:0000256" key="8">
    <source>
        <dbReference type="ARBA" id="ARBA00023306"/>
    </source>
</evidence>
<dbReference type="Gene3D" id="3.40.1190.10">
    <property type="entry name" value="Mur-like, catalytic domain"/>
    <property type="match status" value="1"/>
</dbReference>
<evidence type="ECO:0000256" key="10">
    <source>
        <dbReference type="HAMAP-Rule" id="MF_02019"/>
    </source>
</evidence>
<comment type="function">
    <text evidence="10 11">Involved in cell wall formation. Catalyzes the final step in the synthesis of UDP-N-acetylmuramoyl-pentapeptide, the precursor of murein.</text>
</comment>
<dbReference type="Proteomes" id="UP001597458">
    <property type="component" value="Unassembled WGS sequence"/>
</dbReference>
<dbReference type="EMBL" id="JBHUMR010000008">
    <property type="protein sequence ID" value="MFD2616970.1"/>
    <property type="molecule type" value="Genomic_DNA"/>
</dbReference>
<dbReference type="InterPro" id="IPR004101">
    <property type="entry name" value="Mur_ligase_C"/>
</dbReference>
<dbReference type="RefSeq" id="WP_141189194.1">
    <property type="nucleotide sequence ID" value="NZ_JBHUMR010000008.1"/>
</dbReference>
<dbReference type="Pfam" id="PF01225">
    <property type="entry name" value="Mur_ligase"/>
    <property type="match status" value="1"/>
</dbReference>
<accession>A0ABW5PQ09</accession>
<evidence type="ECO:0000259" key="12">
    <source>
        <dbReference type="Pfam" id="PF01225"/>
    </source>
</evidence>
<feature type="domain" description="Mur ligase central" evidence="14">
    <location>
        <begin position="111"/>
        <end position="294"/>
    </location>
</feature>
<comment type="subcellular location">
    <subcellularLocation>
        <location evidence="10 11">Cytoplasm</location>
    </subcellularLocation>
</comment>
<protein>
    <recommendedName>
        <fullName evidence="10 11">UDP-N-acetylmuramoyl-tripeptide--D-alanyl-D-alanine ligase</fullName>
        <ecNumber evidence="10 11">6.3.2.10</ecNumber>
    </recommendedName>
    <alternativeName>
        <fullName evidence="10">D-alanyl-D-alanine-adding enzyme</fullName>
    </alternativeName>
</protein>
<dbReference type="InterPro" id="IPR036565">
    <property type="entry name" value="Mur-like_cat_sf"/>
</dbReference>
<keyword evidence="1 10" id="KW-0963">Cytoplasm</keyword>
<evidence type="ECO:0000256" key="3">
    <source>
        <dbReference type="ARBA" id="ARBA00022618"/>
    </source>
</evidence>
<keyword evidence="7 10" id="KW-0573">Peptidoglycan synthesis</keyword>
<evidence type="ECO:0000313" key="15">
    <source>
        <dbReference type="EMBL" id="MFD2616970.1"/>
    </source>
</evidence>
<feature type="domain" description="Mur ligase N-terminal catalytic" evidence="12">
    <location>
        <begin position="28"/>
        <end position="71"/>
    </location>
</feature>
<comment type="catalytic activity">
    <reaction evidence="10 11">
        <text>D-alanyl-D-alanine + UDP-N-acetyl-alpha-D-muramoyl-L-alanyl-gamma-D-glutamyl-meso-2,6-diaminopimelate + ATP = UDP-N-acetyl-alpha-D-muramoyl-L-alanyl-gamma-D-glutamyl-meso-2,6-diaminopimeloyl-D-alanyl-D-alanine + ADP + phosphate + H(+)</text>
        <dbReference type="Rhea" id="RHEA:28374"/>
        <dbReference type="ChEBI" id="CHEBI:15378"/>
        <dbReference type="ChEBI" id="CHEBI:30616"/>
        <dbReference type="ChEBI" id="CHEBI:43474"/>
        <dbReference type="ChEBI" id="CHEBI:57822"/>
        <dbReference type="ChEBI" id="CHEBI:61386"/>
        <dbReference type="ChEBI" id="CHEBI:83905"/>
        <dbReference type="ChEBI" id="CHEBI:456216"/>
        <dbReference type="EC" id="6.3.2.10"/>
    </reaction>
</comment>
<keyword evidence="3 10" id="KW-0132">Cell division</keyword>
<feature type="domain" description="Mur ligase C-terminal" evidence="13">
    <location>
        <begin position="316"/>
        <end position="441"/>
    </location>
</feature>
<evidence type="ECO:0000256" key="11">
    <source>
        <dbReference type="RuleBase" id="RU004136"/>
    </source>
</evidence>
<dbReference type="InterPro" id="IPR013221">
    <property type="entry name" value="Mur_ligase_cen"/>
</dbReference>
<keyword evidence="8 10" id="KW-0131">Cell cycle</keyword>
<keyword evidence="16" id="KW-1185">Reference proteome</keyword>
<dbReference type="EC" id="6.3.2.10" evidence="10 11"/>
<dbReference type="SUPFAM" id="SSF53623">
    <property type="entry name" value="MurD-like peptide ligases, catalytic domain"/>
    <property type="match status" value="1"/>
</dbReference>
<dbReference type="Gene3D" id="3.40.1390.10">
    <property type="entry name" value="MurE/MurF, N-terminal domain"/>
    <property type="match status" value="1"/>
</dbReference>
<dbReference type="NCBIfam" id="TIGR01143">
    <property type="entry name" value="murF"/>
    <property type="match status" value="1"/>
</dbReference>
<keyword evidence="5 10" id="KW-0067">ATP-binding</keyword>
<evidence type="ECO:0000256" key="7">
    <source>
        <dbReference type="ARBA" id="ARBA00022984"/>
    </source>
</evidence>
<dbReference type="GO" id="GO:0047480">
    <property type="term" value="F:UDP-N-acetylmuramoyl-tripeptide-D-alanyl-D-alanine ligase activity"/>
    <property type="evidence" value="ECO:0007669"/>
    <property type="project" value="UniProtKB-EC"/>
</dbReference>
<comment type="pathway">
    <text evidence="10 11">Cell wall biogenesis; peptidoglycan biosynthesis.</text>
</comment>
<keyword evidence="6 10" id="KW-0133">Cell shape</keyword>
<dbReference type="InterPro" id="IPR035911">
    <property type="entry name" value="MurE/MurF_N"/>
</dbReference>
<dbReference type="HAMAP" id="MF_02019">
    <property type="entry name" value="MurF"/>
    <property type="match status" value="1"/>
</dbReference>